<dbReference type="PROSITE" id="PS51257">
    <property type="entry name" value="PROKAR_LIPOPROTEIN"/>
    <property type="match status" value="1"/>
</dbReference>
<organism evidence="8 9">
    <name type="scientific">Candidatus Scalindua brodae</name>
    <dbReference type="NCBI Taxonomy" id="237368"/>
    <lineage>
        <taxon>Bacteria</taxon>
        <taxon>Pseudomonadati</taxon>
        <taxon>Planctomycetota</taxon>
        <taxon>Candidatus Brocadiia</taxon>
        <taxon>Candidatus Brocadiales</taxon>
        <taxon>Candidatus Scalinduaceae</taxon>
        <taxon>Candidatus Scalindua</taxon>
    </lineage>
</organism>
<accession>A0A0B0EKN0</accession>
<dbReference type="eggNOG" id="COG0845">
    <property type="taxonomic scope" value="Bacteria"/>
</dbReference>
<proteinExistence type="inferred from homology"/>
<evidence type="ECO:0000256" key="1">
    <source>
        <dbReference type="ARBA" id="ARBA00004196"/>
    </source>
</evidence>
<comment type="similarity">
    <text evidence="2">Belongs to the membrane fusion protein (MFP) (TC 8.A.1) family.</text>
</comment>
<evidence type="ECO:0000259" key="6">
    <source>
        <dbReference type="Pfam" id="PF25954"/>
    </source>
</evidence>
<dbReference type="InterPro" id="IPR058627">
    <property type="entry name" value="MdtA-like_C"/>
</dbReference>
<feature type="domain" description="Multidrug resistance protein MdtA-like alpha-helical hairpin" evidence="4">
    <location>
        <begin position="101"/>
        <end position="153"/>
    </location>
</feature>
<dbReference type="GO" id="GO:1990281">
    <property type="term" value="C:efflux pump complex"/>
    <property type="evidence" value="ECO:0007669"/>
    <property type="project" value="TreeGrafter"/>
</dbReference>
<dbReference type="InterPro" id="IPR058624">
    <property type="entry name" value="MdtA-like_HH"/>
</dbReference>
<dbReference type="NCBIfam" id="TIGR01730">
    <property type="entry name" value="RND_mfp"/>
    <property type="match status" value="1"/>
</dbReference>
<evidence type="ECO:0000313" key="8">
    <source>
        <dbReference type="EMBL" id="KHE91678.1"/>
    </source>
</evidence>
<feature type="domain" description="CusB-like beta-barrel" evidence="6">
    <location>
        <begin position="201"/>
        <end position="272"/>
    </location>
</feature>
<comment type="subcellular location">
    <subcellularLocation>
        <location evidence="1">Cell envelope</location>
    </subcellularLocation>
</comment>
<evidence type="ECO:0000256" key="3">
    <source>
        <dbReference type="ARBA" id="ARBA00022448"/>
    </source>
</evidence>
<dbReference type="PANTHER" id="PTHR30469">
    <property type="entry name" value="MULTIDRUG RESISTANCE PROTEIN MDTA"/>
    <property type="match status" value="1"/>
</dbReference>
<sequence length="350" mass="39007">MKKKFNFFLLPLSFSILFLSSCGSKKQEVPQSLAVSNNLMTVSGVVLRLQTLDNVVRSSGTILASESVNLAVETSGRIEKIYFKEGAHVKKNELLVTINDDDLQAQLKKTEFQIQIAIEQEHRQKQLFETKDIISQQDYDISVNTVNTLKADRENLIALIRKKEIRAPFDGIVGLRYVSEGSYVSQATHIASIQKIDPLKVDFAIPEKYADQVSVGDLVQFRTNETKQHFTGTVYAIEPKIDPNTRTLQLRALCENKSEKIFPGSYVQIELRLQQITNALMIPTQAIIPVLKGHTVFVEKNGVVVSVPVKIGIRNASEVQIIEGLSAGDTIITTGLMRLRPGMPVNVTVK</sequence>
<dbReference type="Pfam" id="PF25917">
    <property type="entry name" value="BSH_RND"/>
    <property type="match status" value="1"/>
</dbReference>
<dbReference type="InterPro" id="IPR058792">
    <property type="entry name" value="Beta-barrel_RND_2"/>
</dbReference>
<protein>
    <submittedName>
        <fullName evidence="8">Efflux transporter protein</fullName>
    </submittedName>
</protein>
<dbReference type="EMBL" id="JRYO01000184">
    <property type="protein sequence ID" value="KHE91678.1"/>
    <property type="molecule type" value="Genomic_DNA"/>
</dbReference>
<evidence type="ECO:0000256" key="2">
    <source>
        <dbReference type="ARBA" id="ARBA00009477"/>
    </source>
</evidence>
<dbReference type="Pfam" id="PF25876">
    <property type="entry name" value="HH_MFP_RND"/>
    <property type="match status" value="1"/>
</dbReference>
<dbReference type="Proteomes" id="UP000030652">
    <property type="component" value="Unassembled WGS sequence"/>
</dbReference>
<dbReference type="Gene3D" id="1.10.287.470">
    <property type="entry name" value="Helix hairpin bin"/>
    <property type="match status" value="1"/>
</dbReference>
<dbReference type="SUPFAM" id="SSF111369">
    <property type="entry name" value="HlyD-like secretion proteins"/>
    <property type="match status" value="1"/>
</dbReference>
<dbReference type="InterPro" id="IPR006143">
    <property type="entry name" value="RND_pump_MFP"/>
</dbReference>
<dbReference type="GO" id="GO:0015562">
    <property type="term" value="F:efflux transmembrane transporter activity"/>
    <property type="evidence" value="ECO:0007669"/>
    <property type="project" value="TreeGrafter"/>
</dbReference>
<dbReference type="Gene3D" id="2.40.420.20">
    <property type="match status" value="1"/>
</dbReference>
<dbReference type="AlphaFoldDB" id="A0A0B0EKN0"/>
<dbReference type="Gene3D" id="2.40.50.100">
    <property type="match status" value="1"/>
</dbReference>
<keyword evidence="3" id="KW-0813">Transport</keyword>
<evidence type="ECO:0000259" key="5">
    <source>
        <dbReference type="Pfam" id="PF25917"/>
    </source>
</evidence>
<evidence type="ECO:0000313" key="9">
    <source>
        <dbReference type="Proteomes" id="UP000030652"/>
    </source>
</evidence>
<gene>
    <name evidence="8" type="ORF">SCABRO_02567</name>
</gene>
<evidence type="ECO:0000259" key="4">
    <source>
        <dbReference type="Pfam" id="PF25876"/>
    </source>
</evidence>
<name>A0A0B0EKN0_9BACT</name>
<dbReference type="InterPro" id="IPR058625">
    <property type="entry name" value="MdtA-like_BSH"/>
</dbReference>
<feature type="domain" description="Multidrug resistance protein MdtA-like barrel-sandwich hybrid" evidence="5">
    <location>
        <begin position="68"/>
        <end position="189"/>
    </location>
</feature>
<dbReference type="PANTHER" id="PTHR30469:SF36">
    <property type="entry name" value="BLL3903 PROTEIN"/>
    <property type="match status" value="1"/>
</dbReference>
<comment type="caution">
    <text evidence="8">The sequence shown here is derived from an EMBL/GenBank/DDBJ whole genome shotgun (WGS) entry which is preliminary data.</text>
</comment>
<dbReference type="Pfam" id="PF25954">
    <property type="entry name" value="Beta-barrel_RND_2"/>
    <property type="match status" value="1"/>
</dbReference>
<dbReference type="Pfam" id="PF25967">
    <property type="entry name" value="RND-MFP_C"/>
    <property type="match status" value="1"/>
</dbReference>
<evidence type="ECO:0000259" key="7">
    <source>
        <dbReference type="Pfam" id="PF25967"/>
    </source>
</evidence>
<feature type="domain" description="Multidrug resistance protein MdtA-like C-terminal permuted SH3" evidence="7">
    <location>
        <begin position="278"/>
        <end position="337"/>
    </location>
</feature>
<dbReference type="Gene3D" id="2.40.30.170">
    <property type="match status" value="1"/>
</dbReference>
<reference evidence="8 9" key="1">
    <citation type="submission" date="2014-10" db="EMBL/GenBank/DDBJ databases">
        <title>Draft genome of anammox bacterium scalindua brodae, obtained using differential coverage binning of sequence data from two enrichment reactors.</title>
        <authorList>
            <person name="Speth D.R."/>
            <person name="Russ L."/>
            <person name="Kartal B."/>
            <person name="Op den Camp H.J."/>
            <person name="Dutilh B.E."/>
            <person name="Jetten M.S."/>
        </authorList>
    </citation>
    <scope>NUCLEOTIDE SEQUENCE [LARGE SCALE GENOMIC DNA]</scope>
    <source>
        <strain evidence="8">RU1</strain>
    </source>
</reference>